<protein>
    <recommendedName>
        <fullName evidence="3">Zinc finger protein 830</fullName>
    </recommendedName>
    <alternativeName>
        <fullName evidence="14">Coiled-coil domain-containing protein 16</fullName>
    </alternativeName>
</protein>
<keyword evidence="4" id="KW-0158">Chromosome</keyword>
<dbReference type="SUPFAM" id="SSF57667">
    <property type="entry name" value="beta-beta-alpha zinc fingers"/>
    <property type="match status" value="3"/>
</dbReference>
<evidence type="ECO:0000313" key="19">
    <source>
        <dbReference type="Proteomes" id="UP000835052"/>
    </source>
</evidence>
<keyword evidence="5" id="KW-0217">Developmental protein</keyword>
<evidence type="ECO:0000256" key="15">
    <source>
        <dbReference type="PROSITE-ProRule" id="PRU00042"/>
    </source>
</evidence>
<dbReference type="GO" id="GO:0003676">
    <property type="term" value="F:nucleic acid binding"/>
    <property type="evidence" value="ECO:0007669"/>
    <property type="project" value="InterPro"/>
</dbReference>
<gene>
    <name evidence="18" type="ORF">CAUJ_LOCUS4201</name>
</gene>
<dbReference type="PANTHER" id="PTHR13278:SF0">
    <property type="entry name" value="ZINC FINGER PROTEIN 830"/>
    <property type="match status" value="1"/>
</dbReference>
<dbReference type="InterPro" id="IPR003604">
    <property type="entry name" value="Matrin/U1-like-C_Znf_C2H2"/>
</dbReference>
<evidence type="ECO:0000256" key="13">
    <source>
        <dbReference type="ARBA" id="ARBA00023306"/>
    </source>
</evidence>
<feature type="domain" description="C2H2-type" evidence="17">
    <location>
        <begin position="163"/>
        <end position="191"/>
    </location>
</feature>
<keyword evidence="7" id="KW-0479">Metal-binding</keyword>
<evidence type="ECO:0000256" key="1">
    <source>
        <dbReference type="ARBA" id="ARBA00004286"/>
    </source>
</evidence>
<dbReference type="GO" id="GO:0016607">
    <property type="term" value="C:nuclear speck"/>
    <property type="evidence" value="ECO:0007669"/>
    <property type="project" value="UniProtKB-SubCell"/>
</dbReference>
<evidence type="ECO:0000256" key="11">
    <source>
        <dbReference type="ARBA" id="ARBA00023054"/>
    </source>
</evidence>
<dbReference type="GO" id="GO:0005694">
    <property type="term" value="C:chromosome"/>
    <property type="evidence" value="ECO:0007669"/>
    <property type="project" value="UniProtKB-SubCell"/>
</dbReference>
<feature type="compositionally biased region" description="Basic and acidic residues" evidence="16">
    <location>
        <begin position="413"/>
        <end position="426"/>
    </location>
</feature>
<evidence type="ECO:0000256" key="8">
    <source>
        <dbReference type="ARBA" id="ARBA00022771"/>
    </source>
</evidence>
<keyword evidence="13" id="KW-0131">Cell cycle</keyword>
<evidence type="ECO:0000256" key="5">
    <source>
        <dbReference type="ARBA" id="ARBA00022473"/>
    </source>
</evidence>
<evidence type="ECO:0000256" key="9">
    <source>
        <dbReference type="ARBA" id="ARBA00022776"/>
    </source>
</evidence>
<comment type="caution">
    <text evidence="18">The sequence shown here is derived from an EMBL/GenBank/DDBJ whole genome shotgun (WGS) entry which is preliminary data.</text>
</comment>
<evidence type="ECO:0000256" key="10">
    <source>
        <dbReference type="ARBA" id="ARBA00022833"/>
    </source>
</evidence>
<dbReference type="GO" id="GO:0033314">
    <property type="term" value="P:mitotic DNA replication checkpoint signaling"/>
    <property type="evidence" value="ECO:0007669"/>
    <property type="project" value="TreeGrafter"/>
</dbReference>
<dbReference type="PROSITE" id="PS50157">
    <property type="entry name" value="ZINC_FINGER_C2H2_2"/>
    <property type="match status" value="3"/>
</dbReference>
<evidence type="ECO:0000256" key="16">
    <source>
        <dbReference type="SAM" id="MobiDB-lite"/>
    </source>
</evidence>
<dbReference type="AlphaFoldDB" id="A0A8S1GZ03"/>
<dbReference type="PROSITE" id="PS00028">
    <property type="entry name" value="ZINC_FINGER_C2H2_1"/>
    <property type="match status" value="2"/>
</dbReference>
<organism evidence="18 19">
    <name type="scientific">Caenorhabditis auriculariae</name>
    <dbReference type="NCBI Taxonomy" id="2777116"/>
    <lineage>
        <taxon>Eukaryota</taxon>
        <taxon>Metazoa</taxon>
        <taxon>Ecdysozoa</taxon>
        <taxon>Nematoda</taxon>
        <taxon>Chromadorea</taxon>
        <taxon>Rhabditida</taxon>
        <taxon>Rhabditina</taxon>
        <taxon>Rhabditomorpha</taxon>
        <taxon>Rhabditoidea</taxon>
        <taxon>Rhabditidae</taxon>
        <taxon>Peloderinae</taxon>
        <taxon>Caenorhabditis</taxon>
    </lineage>
</organism>
<dbReference type="SMART" id="SM00451">
    <property type="entry name" value="ZnF_U1"/>
    <property type="match status" value="1"/>
</dbReference>
<name>A0A8S1GZ03_9PELO</name>
<evidence type="ECO:0000256" key="14">
    <source>
        <dbReference type="ARBA" id="ARBA00030672"/>
    </source>
</evidence>
<dbReference type="OrthoDB" id="10004641at2759"/>
<dbReference type="InterPro" id="IPR040050">
    <property type="entry name" value="ZNF830-like"/>
</dbReference>
<dbReference type="PANTHER" id="PTHR13278">
    <property type="entry name" value="ZINC FINGER PROTEIN 830"/>
    <property type="match status" value="1"/>
</dbReference>
<feature type="domain" description="C2H2-type" evidence="17">
    <location>
        <begin position="135"/>
        <end position="162"/>
    </location>
</feature>
<feature type="domain" description="C2H2-type" evidence="17">
    <location>
        <begin position="192"/>
        <end position="220"/>
    </location>
</feature>
<keyword evidence="6" id="KW-0132">Cell division</keyword>
<evidence type="ECO:0000259" key="17">
    <source>
        <dbReference type="PROSITE" id="PS50157"/>
    </source>
</evidence>
<evidence type="ECO:0000256" key="6">
    <source>
        <dbReference type="ARBA" id="ARBA00022618"/>
    </source>
</evidence>
<keyword evidence="9" id="KW-0498">Mitosis</keyword>
<accession>A0A8S1GZ03</accession>
<keyword evidence="11" id="KW-0175">Coiled coil</keyword>
<evidence type="ECO:0000256" key="7">
    <source>
        <dbReference type="ARBA" id="ARBA00022723"/>
    </source>
</evidence>
<evidence type="ECO:0000256" key="2">
    <source>
        <dbReference type="ARBA" id="ARBA00004324"/>
    </source>
</evidence>
<evidence type="ECO:0000256" key="12">
    <source>
        <dbReference type="ARBA" id="ARBA00023242"/>
    </source>
</evidence>
<evidence type="ECO:0000313" key="18">
    <source>
        <dbReference type="EMBL" id="CAD6188282.1"/>
    </source>
</evidence>
<dbReference type="Proteomes" id="UP000835052">
    <property type="component" value="Unassembled WGS sequence"/>
</dbReference>
<proteinExistence type="predicted"/>
<dbReference type="GO" id="GO:0033260">
    <property type="term" value="P:nuclear DNA replication"/>
    <property type="evidence" value="ECO:0007669"/>
    <property type="project" value="TreeGrafter"/>
</dbReference>
<dbReference type="GO" id="GO:0008270">
    <property type="term" value="F:zinc ion binding"/>
    <property type="evidence" value="ECO:0007669"/>
    <property type="project" value="UniProtKB-KW"/>
</dbReference>
<feature type="region of interest" description="Disordered" evidence="16">
    <location>
        <begin position="284"/>
        <end position="379"/>
    </location>
</feature>
<dbReference type="InterPro" id="IPR059039">
    <property type="entry name" value="ZNF380_CC"/>
</dbReference>
<feature type="region of interest" description="Disordered" evidence="16">
    <location>
        <begin position="407"/>
        <end position="426"/>
    </location>
</feature>
<dbReference type="InterPro" id="IPR013087">
    <property type="entry name" value="Znf_C2H2_type"/>
</dbReference>
<dbReference type="EMBL" id="CAJGYM010000008">
    <property type="protein sequence ID" value="CAD6188282.1"/>
    <property type="molecule type" value="Genomic_DNA"/>
</dbReference>
<dbReference type="SMART" id="SM00355">
    <property type="entry name" value="ZnF_C2H2"/>
    <property type="match status" value="6"/>
</dbReference>
<reference evidence="18" key="1">
    <citation type="submission" date="2020-10" db="EMBL/GenBank/DDBJ databases">
        <authorList>
            <person name="Kikuchi T."/>
        </authorList>
    </citation>
    <scope>NUCLEOTIDE SEQUENCE</scope>
    <source>
        <strain evidence="18">NKZ352</strain>
    </source>
</reference>
<keyword evidence="12" id="KW-0539">Nucleus</keyword>
<dbReference type="Pfam" id="PF23406">
    <property type="entry name" value="ZNF380_CC"/>
    <property type="match status" value="1"/>
</dbReference>
<comment type="subcellular location">
    <subcellularLocation>
        <location evidence="1">Chromosome</location>
    </subcellularLocation>
    <subcellularLocation>
        <location evidence="2">Nucleus speckle</location>
    </subcellularLocation>
</comment>
<dbReference type="GO" id="GO:0044773">
    <property type="term" value="P:mitotic DNA damage checkpoint signaling"/>
    <property type="evidence" value="ECO:0007669"/>
    <property type="project" value="TreeGrafter"/>
</dbReference>
<evidence type="ECO:0000256" key="4">
    <source>
        <dbReference type="ARBA" id="ARBA00022454"/>
    </source>
</evidence>
<dbReference type="Gene3D" id="3.30.160.60">
    <property type="entry name" value="Classic Zinc Finger"/>
    <property type="match status" value="3"/>
</dbReference>
<evidence type="ECO:0000256" key="3">
    <source>
        <dbReference type="ARBA" id="ARBA00017358"/>
    </source>
</evidence>
<keyword evidence="10" id="KW-0862">Zinc</keyword>
<dbReference type="GO" id="GO:0005681">
    <property type="term" value="C:spliceosomal complex"/>
    <property type="evidence" value="ECO:0007669"/>
    <property type="project" value="InterPro"/>
</dbReference>
<keyword evidence="19" id="KW-1185">Reference proteome</keyword>
<dbReference type="GO" id="GO:0051301">
    <property type="term" value="P:cell division"/>
    <property type="evidence" value="ECO:0007669"/>
    <property type="project" value="UniProtKB-KW"/>
</dbReference>
<sequence>MDTNLLLLADVAELKKDYLFSSAVVGLAVEERSLFATDDHTYFRNEWHVVDANHDYFHRLEPEEVSVDVEHSYAVPHPAPKTLNDDLIELEENYIQQPSMVCQWGDCTAIASTSAELHDHIEGHVDGSQRQCLWYNCSKKCKEYSHRYLLMRHIRNHSGHTPFVCSHCSNSFKTKERMYLHVRAIHECEVKYRCQVCNAFFKTTSDRSHHIRRIHKKKRFPCIHCNDSFAGPEVLRRHLFKCLPMASNLKLNPLIAKETSNGQIQCLVCTMQVKTKIWTAHVNGKKHRENVEKLKSSVGPKRQNVPTSAAQPPKKKLKEDSMAVTTNEDNSFEGPVPNDFFDEEPLNITTPWQKSRQDEKHGSTSSTVDNLPHGFFDDKKIDGRMKETKELNAKLDAEYDRWKQEISEEQIEEDSKKEQEESSHARQLELERIDEQMAALKRLNELEIQKEKRVAAALERRKQQMNEEMEEEDVGGVDYDFEVNWRSKGIF</sequence>
<dbReference type="InterPro" id="IPR036236">
    <property type="entry name" value="Znf_C2H2_sf"/>
</dbReference>
<keyword evidence="8 15" id="KW-0863">Zinc-finger</keyword>